<evidence type="ECO:0000259" key="5">
    <source>
        <dbReference type="Pfam" id="PF01555"/>
    </source>
</evidence>
<dbReference type="SUPFAM" id="SSF53335">
    <property type="entry name" value="S-adenosyl-L-methionine-dependent methyltransferases"/>
    <property type="match status" value="1"/>
</dbReference>
<dbReference type="PROSITE" id="PS00092">
    <property type="entry name" value="N6_MTASE"/>
    <property type="match status" value="1"/>
</dbReference>
<proteinExistence type="inferred from homology"/>
<protein>
    <submittedName>
        <fullName evidence="6">Site-specific DNA-methyltransferase</fullName>
    </submittedName>
</protein>
<evidence type="ECO:0000256" key="3">
    <source>
        <dbReference type="ARBA" id="ARBA00022679"/>
    </source>
</evidence>
<accession>A0ABY8C0X0</accession>
<dbReference type="RefSeq" id="WP_275279390.1">
    <property type="nucleotide sequence ID" value="NZ_CP119108.1"/>
</dbReference>
<dbReference type="InterPro" id="IPR002052">
    <property type="entry name" value="DNA_methylase_N6_adenine_CS"/>
</dbReference>
<dbReference type="PRINTS" id="PR00506">
    <property type="entry name" value="D21N6MTFRASE"/>
</dbReference>
<keyword evidence="3" id="KW-0808">Transferase</keyword>
<evidence type="ECO:0000256" key="4">
    <source>
        <dbReference type="ARBA" id="ARBA00022691"/>
    </source>
</evidence>
<evidence type="ECO:0000256" key="1">
    <source>
        <dbReference type="ARBA" id="ARBA00006594"/>
    </source>
</evidence>
<keyword evidence="2" id="KW-0489">Methyltransferase</keyword>
<name>A0ABY8C0X0_9MICO</name>
<comment type="similarity">
    <text evidence="1">Belongs to the N(4)/N(6)-methyltransferase family.</text>
</comment>
<evidence type="ECO:0000313" key="7">
    <source>
        <dbReference type="Proteomes" id="UP001214553"/>
    </source>
</evidence>
<feature type="domain" description="DNA methylase N-4/N-6" evidence="5">
    <location>
        <begin position="111"/>
        <end position="429"/>
    </location>
</feature>
<dbReference type="InterPro" id="IPR029063">
    <property type="entry name" value="SAM-dependent_MTases_sf"/>
</dbReference>
<evidence type="ECO:0000313" key="6">
    <source>
        <dbReference type="EMBL" id="WEG10073.1"/>
    </source>
</evidence>
<dbReference type="Proteomes" id="UP001214553">
    <property type="component" value="Chromosome"/>
</dbReference>
<gene>
    <name evidence="6" type="ORF">PU630_05850</name>
</gene>
<dbReference type="EMBL" id="CP119108">
    <property type="protein sequence ID" value="WEG10073.1"/>
    <property type="molecule type" value="Genomic_DNA"/>
</dbReference>
<evidence type="ECO:0000256" key="2">
    <source>
        <dbReference type="ARBA" id="ARBA00022603"/>
    </source>
</evidence>
<dbReference type="Gene3D" id="3.40.50.150">
    <property type="entry name" value="Vaccinia Virus protein VP39"/>
    <property type="match status" value="1"/>
</dbReference>
<sequence>MTDGNIEKLAELFPAVITESVDDDGNVKMTVDFDLLRQELSDHLVEGPQERYRLDWPGKRAAAFTANAPIAKTLRPVREVSVDFDTTKNLFIEGDNLDVLKLLQESYLGKVKLIYIDPPYNTGSDRFVYEDDFAEEADEYLRRSGQLNDLGERVRANIESSGRFHSDWLSMMYPRLTLARNLLASDGVIFVSIGDAEAAALKHVLDEVMGASNFVATVIWQKVYSPMNSATQFASVHDYIHVYARNASDWTSNLLPRTAEQDAAYKNVDNDPRGSWKAADATAAAGHATPSQFYELVTPAGNRFTPPPGRAWLYTEPRYQEMLADRRVWFGADGNGRPAIKRFLTEVKQGRVAQTFWPYSEVGHTQDAKKELLARVDFAEDDTVFDTPKPTQLVRRMLALATSASSEDIVMDFFGGSGTTADAVLQQNAEDGGNRRFILVQLPDDGDGRKKGIPDVARERIRSAGHAVVEAAGLTGRGNDVGFRALKVDSSNMIDVLRKPDDTAQLLLDELEGSVKADRTNEDLLFQVLLDWGLELTMPITVERIHEHEVHVVEDGAVIACFDDSVSAEVILDIAKREPIRAVFRDSGFASDAARINAEQVFREISPATDVKAI</sequence>
<dbReference type="PIRSF" id="PIRSF015855">
    <property type="entry name" value="TypeIII_Mtase_mKpnI"/>
    <property type="match status" value="1"/>
</dbReference>
<dbReference type="Pfam" id="PF01555">
    <property type="entry name" value="N6_N4_Mtase"/>
    <property type="match status" value="1"/>
</dbReference>
<keyword evidence="7" id="KW-1185">Reference proteome</keyword>
<keyword evidence="4" id="KW-0949">S-adenosyl-L-methionine</keyword>
<dbReference type="InterPro" id="IPR002941">
    <property type="entry name" value="DNA_methylase_N4/N6"/>
</dbReference>
<reference evidence="6 7" key="1">
    <citation type="submission" date="2023-03" db="EMBL/GenBank/DDBJ databases">
        <title>Genome sequence of Microbacterium sp. KACC 23027.</title>
        <authorList>
            <person name="Kim S."/>
            <person name="Heo J."/>
            <person name="Kwon S.-W."/>
        </authorList>
    </citation>
    <scope>NUCLEOTIDE SEQUENCE [LARGE SCALE GENOMIC DNA]</scope>
    <source>
        <strain evidence="6 7">KACC 23027</strain>
    </source>
</reference>
<dbReference type="InterPro" id="IPR002295">
    <property type="entry name" value="N4/N6-MTase_EcoPI_Mod-like"/>
</dbReference>
<organism evidence="6 7">
    <name type="scientific">Microbacterium horticulturae</name>
    <dbReference type="NCBI Taxonomy" id="3028316"/>
    <lineage>
        <taxon>Bacteria</taxon>
        <taxon>Bacillati</taxon>
        <taxon>Actinomycetota</taxon>
        <taxon>Actinomycetes</taxon>
        <taxon>Micrococcales</taxon>
        <taxon>Microbacteriaceae</taxon>
        <taxon>Microbacterium</taxon>
    </lineage>
</organism>